<keyword evidence="5" id="KW-0732">Signal</keyword>
<evidence type="ECO:0000256" key="1">
    <source>
        <dbReference type="ARBA" id="ARBA00004196"/>
    </source>
</evidence>
<feature type="transmembrane region" description="Helical" evidence="8">
    <location>
        <begin position="406"/>
        <end position="431"/>
    </location>
</feature>
<dbReference type="NCBIfam" id="TIGR01376">
    <property type="entry name" value="POMP_repeat"/>
    <property type="match status" value="1"/>
</dbReference>
<sequence>MPDTIAEFVNNAGVNGGAIALYSSAFIEISRNTSFLFEGNKARNRGGAIYAESFGTSLEKTSLDCLIRYSNATVVPSKWSTTFNFRNNTANLHNNSIYASTIKPCTLLSGYANDINERLMNVFCWNEEEESVWEYNSDTSQNACMSQIQTDIASFNPEKSDGVIELRPGEEAKLEIQPLNDQNSNVSEYIYHVYSQNENVTIHNDYYYVSDDTVFVYPTSNKTVKGMIHVEAVQQNIVQFDLKVVFEDCHPGLTVKPTARHSYLQCTCSPYTKAGIFSCNNETFTAELLQGYWIGNYSNKTMYGQCISCKTRQVLVHITLNQSLDEFERKYCSNHSGGVLCNQCNHSDGYAPAISYDKFKCVKCTHTVDPAGVSIFVICDVLLPLVYLIAVYIFDVPLTSGLFHGPILLCQLVSSIVLLDGGGIIAFNSLYNSSGADKLQRAYTGLTQEDGKTPKKIDPNIIEASSMLLLSLLIALSLYQYAYTLADVPLSKWAFILQGILVWIPLVWIAIVYCRLFYLRNWDTLKEWFSKVYCCCKRRCAVRDRDNEARQPLVSNSDIHQSVNNRSTELMHSHSFKSYGVRDNESVHESNA</sequence>
<evidence type="ECO:0000256" key="5">
    <source>
        <dbReference type="ARBA" id="ARBA00022729"/>
    </source>
</evidence>
<accession>A0A1X7T9N5</accession>
<feature type="transmembrane region" description="Helical" evidence="8">
    <location>
        <begin position="461"/>
        <end position="481"/>
    </location>
</feature>
<keyword evidence="4" id="KW-0964">Secreted</keyword>
<protein>
    <submittedName>
        <fullName evidence="9">Uncharacterized protein</fullName>
    </submittedName>
</protein>
<dbReference type="InterPro" id="IPR003368">
    <property type="entry name" value="POMP_repeat"/>
</dbReference>
<evidence type="ECO:0000256" key="6">
    <source>
        <dbReference type="ARBA" id="ARBA00023136"/>
    </source>
</evidence>
<feature type="transmembrane region" description="Helical" evidence="8">
    <location>
        <begin position="493"/>
        <end position="518"/>
    </location>
</feature>
<dbReference type="InParanoid" id="A0A1X7T9N5"/>
<name>A0A1X7T9N5_AMPQE</name>
<comment type="subcellular location">
    <subcellularLocation>
        <location evidence="1">Cell envelope</location>
    </subcellularLocation>
    <subcellularLocation>
        <location evidence="2">Cell outer membrane</location>
    </subcellularLocation>
    <subcellularLocation>
        <location evidence="3">Secreted</location>
    </subcellularLocation>
</comment>
<evidence type="ECO:0000256" key="4">
    <source>
        <dbReference type="ARBA" id="ARBA00022525"/>
    </source>
</evidence>
<keyword evidence="8" id="KW-0812">Transmembrane</keyword>
<evidence type="ECO:0000256" key="8">
    <source>
        <dbReference type="SAM" id="Phobius"/>
    </source>
</evidence>
<dbReference type="AlphaFoldDB" id="A0A1X7T9N5"/>
<proteinExistence type="predicted"/>
<organism evidence="9">
    <name type="scientific">Amphimedon queenslandica</name>
    <name type="common">Sponge</name>
    <dbReference type="NCBI Taxonomy" id="400682"/>
    <lineage>
        <taxon>Eukaryota</taxon>
        <taxon>Metazoa</taxon>
        <taxon>Porifera</taxon>
        <taxon>Demospongiae</taxon>
        <taxon>Heteroscleromorpha</taxon>
        <taxon>Haplosclerida</taxon>
        <taxon>Niphatidae</taxon>
        <taxon>Amphimedon</taxon>
    </lineage>
</organism>
<dbReference type="GO" id="GO:0005576">
    <property type="term" value="C:extracellular region"/>
    <property type="evidence" value="ECO:0007669"/>
    <property type="project" value="UniProtKB-SubCell"/>
</dbReference>
<evidence type="ECO:0000256" key="2">
    <source>
        <dbReference type="ARBA" id="ARBA00004442"/>
    </source>
</evidence>
<evidence type="ECO:0000256" key="3">
    <source>
        <dbReference type="ARBA" id="ARBA00004613"/>
    </source>
</evidence>
<feature type="transmembrane region" description="Helical" evidence="8">
    <location>
        <begin position="373"/>
        <end position="394"/>
    </location>
</feature>
<evidence type="ECO:0000313" key="9">
    <source>
        <dbReference type="EnsemblMetazoa" id="Aqu2.1.11236_001"/>
    </source>
</evidence>
<reference evidence="9" key="1">
    <citation type="submission" date="2017-05" db="UniProtKB">
        <authorList>
            <consortium name="EnsemblMetazoa"/>
        </authorList>
    </citation>
    <scope>IDENTIFICATION</scope>
</reference>
<evidence type="ECO:0000256" key="7">
    <source>
        <dbReference type="ARBA" id="ARBA00023237"/>
    </source>
</evidence>
<keyword evidence="7" id="KW-0998">Cell outer membrane</keyword>
<dbReference type="EnsemblMetazoa" id="Aqu2.1.11236_001">
    <property type="protein sequence ID" value="Aqu2.1.11236_001"/>
    <property type="gene ID" value="Aqu2.1.11236"/>
</dbReference>
<keyword evidence="6 8" id="KW-0472">Membrane</keyword>
<keyword evidence="8" id="KW-1133">Transmembrane helix</keyword>